<name>A0A812QUN9_9DINO</name>
<dbReference type="OrthoDB" id="417112at2759"/>
<dbReference type="PANTHER" id="PTHR11060:SF0">
    <property type="entry name" value="PROTEIN MEMO1"/>
    <property type="match status" value="1"/>
</dbReference>
<reference evidence="3" key="1">
    <citation type="submission" date="2021-02" db="EMBL/GenBank/DDBJ databases">
        <authorList>
            <person name="Dougan E. K."/>
            <person name="Rhodes N."/>
            <person name="Thang M."/>
            <person name="Chan C."/>
        </authorList>
    </citation>
    <scope>NUCLEOTIDE SEQUENCE</scope>
</reference>
<feature type="region of interest" description="Disordered" evidence="2">
    <location>
        <begin position="1"/>
        <end position="21"/>
    </location>
</feature>
<dbReference type="Proteomes" id="UP000601435">
    <property type="component" value="Unassembled WGS sequence"/>
</dbReference>
<dbReference type="AlphaFoldDB" id="A0A812QUN9"/>
<keyword evidence="4" id="KW-1185">Reference proteome</keyword>
<dbReference type="PANTHER" id="PTHR11060">
    <property type="entry name" value="PROTEIN MEMO1"/>
    <property type="match status" value="1"/>
</dbReference>
<comment type="caution">
    <text evidence="3">The sequence shown here is derived from an EMBL/GenBank/DDBJ whole genome shotgun (WGS) entry which is preliminary data.</text>
</comment>
<sequence length="327" mass="35647">MGSGRPSPSVRRPTHAGSWYEDDPEILREELQQILGAEYADGATEDAGLCAVIAPHAGLRFSGSVAAGVYARVDVASVECIFLLGPSHHEPLEGCALPGEEVLAYRTPLGDLPLDLAVLAELRKTHEFIHLPMHVDEAEHSLELQLPFLAELFLNSPKRRHLPPATIVPILVGQVNARSEALYGQLLAPFLQRKGTLFVVSSDFCHWGAQFGYTRVGSPSLAKTYRDGPHPDNARIEGLDREGMDYIQRQDAAAFRAYLRREGNTICGRHPILVLLEMLAARESRAEMSVNFVKYAQSSAMPGMPPPRTASVSYACAVCRPMLVGGG</sequence>
<evidence type="ECO:0000313" key="3">
    <source>
        <dbReference type="EMBL" id="CAE7405046.1"/>
    </source>
</evidence>
<dbReference type="NCBIfam" id="TIGR04336">
    <property type="entry name" value="AmmeMemoSam_B"/>
    <property type="match status" value="1"/>
</dbReference>
<gene>
    <name evidence="3" type="primary">memo1</name>
    <name evidence="3" type="ORF">SNEC2469_LOCUS11108</name>
</gene>
<dbReference type="InterPro" id="IPR002737">
    <property type="entry name" value="MEMO1_fam"/>
</dbReference>
<dbReference type="HAMAP" id="MF_00055">
    <property type="entry name" value="MEMO1"/>
    <property type="match status" value="1"/>
</dbReference>
<proteinExistence type="inferred from homology"/>
<dbReference type="Gene3D" id="3.40.830.10">
    <property type="entry name" value="LigB-like"/>
    <property type="match status" value="1"/>
</dbReference>
<protein>
    <submittedName>
        <fullName evidence="3">Memo1 protein</fullName>
    </submittedName>
</protein>
<evidence type="ECO:0000256" key="2">
    <source>
        <dbReference type="SAM" id="MobiDB-lite"/>
    </source>
</evidence>
<evidence type="ECO:0000313" key="4">
    <source>
        <dbReference type="Proteomes" id="UP000601435"/>
    </source>
</evidence>
<dbReference type="Pfam" id="PF01875">
    <property type="entry name" value="Memo"/>
    <property type="match status" value="1"/>
</dbReference>
<dbReference type="EMBL" id="CAJNJA010017642">
    <property type="protein sequence ID" value="CAE7405046.1"/>
    <property type="molecule type" value="Genomic_DNA"/>
</dbReference>
<dbReference type="CDD" id="cd07361">
    <property type="entry name" value="MEMO_like"/>
    <property type="match status" value="1"/>
</dbReference>
<accession>A0A812QUN9</accession>
<organism evidence="3 4">
    <name type="scientific">Symbiodinium necroappetens</name>
    <dbReference type="NCBI Taxonomy" id="1628268"/>
    <lineage>
        <taxon>Eukaryota</taxon>
        <taxon>Sar</taxon>
        <taxon>Alveolata</taxon>
        <taxon>Dinophyceae</taxon>
        <taxon>Suessiales</taxon>
        <taxon>Symbiodiniaceae</taxon>
        <taxon>Symbiodinium</taxon>
    </lineage>
</organism>
<comment type="similarity">
    <text evidence="1">Belongs to the MEMO1 family.</text>
</comment>
<evidence type="ECO:0000256" key="1">
    <source>
        <dbReference type="ARBA" id="ARBA00006315"/>
    </source>
</evidence>